<dbReference type="PROSITE" id="PS50885">
    <property type="entry name" value="HAMP"/>
    <property type="match status" value="1"/>
</dbReference>
<dbReference type="Pfam" id="PF00672">
    <property type="entry name" value="HAMP"/>
    <property type="match status" value="1"/>
</dbReference>
<evidence type="ECO:0000313" key="12">
    <source>
        <dbReference type="Proteomes" id="UP000287188"/>
    </source>
</evidence>
<dbReference type="SUPFAM" id="SSF47384">
    <property type="entry name" value="Homodimeric domain of signal transducing histidine kinase"/>
    <property type="match status" value="1"/>
</dbReference>
<dbReference type="SUPFAM" id="SSF55874">
    <property type="entry name" value="ATPase domain of HSP90 chaperone/DNA topoisomerase II/histidine kinase"/>
    <property type="match status" value="1"/>
</dbReference>
<dbReference type="AlphaFoldDB" id="A0A402ADG6"/>
<feature type="domain" description="Histidine kinase" evidence="9">
    <location>
        <begin position="209"/>
        <end position="358"/>
    </location>
</feature>
<dbReference type="GO" id="GO:0005886">
    <property type="term" value="C:plasma membrane"/>
    <property type="evidence" value="ECO:0007669"/>
    <property type="project" value="TreeGrafter"/>
</dbReference>
<keyword evidence="12" id="KW-1185">Reference proteome</keyword>
<evidence type="ECO:0000256" key="4">
    <source>
        <dbReference type="ARBA" id="ARBA00022553"/>
    </source>
</evidence>
<dbReference type="PANTHER" id="PTHR45436:SF5">
    <property type="entry name" value="SENSOR HISTIDINE KINASE TRCS"/>
    <property type="match status" value="1"/>
</dbReference>
<dbReference type="SUPFAM" id="SSF158472">
    <property type="entry name" value="HAMP domain-like"/>
    <property type="match status" value="1"/>
</dbReference>
<feature type="domain" description="HAMP" evidence="10">
    <location>
        <begin position="148"/>
        <end position="201"/>
    </location>
</feature>
<dbReference type="PROSITE" id="PS50109">
    <property type="entry name" value="HIS_KIN"/>
    <property type="match status" value="1"/>
</dbReference>
<dbReference type="SMART" id="SM00304">
    <property type="entry name" value="HAMP"/>
    <property type="match status" value="1"/>
</dbReference>
<keyword evidence="8" id="KW-0472">Membrane</keyword>
<evidence type="ECO:0000259" key="10">
    <source>
        <dbReference type="PROSITE" id="PS50885"/>
    </source>
</evidence>
<comment type="caution">
    <text evidence="11">The sequence shown here is derived from an EMBL/GenBank/DDBJ whole genome shotgun (WGS) entry which is preliminary data.</text>
</comment>
<sequence>MQMATFSWFASGHQFDAQFFNQMLQGESGNEFTADNPSYIKFIDIHTGKTLYHSSNLKSESFTLDQTDTETIQQGQNVFRTYQQDGTLQVRTLTFPIRDHAHAIIAIAQIGGSRASINEMQRVLLLFLAAGMLVAALLAYVIGSLVANRELRPLSNLSSTMLDFSVDSLGVRLAPTSSATEIQQLTYAFNHMTERLEKSFQLQHRFVADISHELRTPLTAIRGQIDILLMDPDLQGTAHQDVQEINIELRRVSWLLTNLLLMARAEVGIVPALDEKHVQVVELDTLLIEILRQLQGDKQPVMLEMGQLEQLSVRGDRDLLKHMILNICDNALQYTLPGGHIFVELTMHQDPPHSIDSE</sequence>
<dbReference type="InterPro" id="IPR003660">
    <property type="entry name" value="HAMP_dom"/>
</dbReference>
<dbReference type="InterPro" id="IPR036890">
    <property type="entry name" value="HATPase_C_sf"/>
</dbReference>
<dbReference type="Gene3D" id="3.30.565.10">
    <property type="entry name" value="Histidine kinase-like ATPase, C-terminal domain"/>
    <property type="match status" value="1"/>
</dbReference>
<evidence type="ECO:0000256" key="7">
    <source>
        <dbReference type="ARBA" id="ARBA00023012"/>
    </source>
</evidence>
<dbReference type="InterPro" id="IPR036097">
    <property type="entry name" value="HisK_dim/P_sf"/>
</dbReference>
<dbReference type="CDD" id="cd06225">
    <property type="entry name" value="HAMP"/>
    <property type="match status" value="1"/>
</dbReference>
<dbReference type="InterPro" id="IPR003661">
    <property type="entry name" value="HisK_dim/P_dom"/>
</dbReference>
<evidence type="ECO:0000256" key="1">
    <source>
        <dbReference type="ARBA" id="ARBA00000085"/>
    </source>
</evidence>
<dbReference type="EMBL" id="BIFS01000001">
    <property type="protein sequence ID" value="GCE17131.1"/>
    <property type="molecule type" value="Genomic_DNA"/>
</dbReference>
<protein>
    <recommendedName>
        <fullName evidence="3">histidine kinase</fullName>
        <ecNumber evidence="3">2.7.13.3</ecNumber>
    </recommendedName>
</protein>
<dbReference type="Gene3D" id="1.10.287.130">
    <property type="match status" value="1"/>
</dbReference>
<dbReference type="SMART" id="SM00388">
    <property type="entry name" value="HisKA"/>
    <property type="match status" value="1"/>
</dbReference>
<keyword evidence="8" id="KW-1133">Transmembrane helix</keyword>
<evidence type="ECO:0000256" key="3">
    <source>
        <dbReference type="ARBA" id="ARBA00012438"/>
    </source>
</evidence>
<evidence type="ECO:0000256" key="6">
    <source>
        <dbReference type="ARBA" id="ARBA00022777"/>
    </source>
</evidence>
<dbReference type="InterPro" id="IPR050428">
    <property type="entry name" value="TCS_sensor_his_kinase"/>
</dbReference>
<keyword evidence="8" id="KW-0812">Transmembrane</keyword>
<keyword evidence="7" id="KW-0902">Two-component regulatory system</keyword>
<dbReference type="InterPro" id="IPR005467">
    <property type="entry name" value="His_kinase_dom"/>
</dbReference>
<evidence type="ECO:0000256" key="8">
    <source>
        <dbReference type="SAM" id="Phobius"/>
    </source>
</evidence>
<gene>
    <name evidence="11" type="ORF">KDK_09310</name>
</gene>
<accession>A0A402ADG6</accession>
<dbReference type="Pfam" id="PF00512">
    <property type="entry name" value="HisKA"/>
    <property type="match status" value="1"/>
</dbReference>
<evidence type="ECO:0000313" key="11">
    <source>
        <dbReference type="EMBL" id="GCE17131.1"/>
    </source>
</evidence>
<evidence type="ECO:0000259" key="9">
    <source>
        <dbReference type="PROSITE" id="PS50109"/>
    </source>
</evidence>
<comment type="subcellular location">
    <subcellularLocation>
        <location evidence="2">Membrane</location>
    </subcellularLocation>
</comment>
<comment type="catalytic activity">
    <reaction evidence="1">
        <text>ATP + protein L-histidine = ADP + protein N-phospho-L-histidine.</text>
        <dbReference type="EC" id="2.7.13.3"/>
    </reaction>
</comment>
<keyword evidence="4" id="KW-0597">Phosphoprotein</keyword>
<proteinExistence type="predicted"/>
<evidence type="ECO:0000256" key="2">
    <source>
        <dbReference type="ARBA" id="ARBA00004370"/>
    </source>
</evidence>
<reference evidence="12" key="1">
    <citation type="submission" date="2018-12" db="EMBL/GenBank/DDBJ databases">
        <title>Tengunoibacter tsumagoiensis gen. nov., sp. nov., Dictyobacter kobayashii sp. nov., D. alpinus sp. nov., and D. joshuensis sp. nov. and description of Dictyobacteraceae fam. nov. within the order Ktedonobacterales isolated from Tengu-no-mugimeshi.</title>
        <authorList>
            <person name="Wang C.M."/>
            <person name="Zheng Y."/>
            <person name="Sakai Y."/>
            <person name="Toyoda A."/>
            <person name="Minakuchi Y."/>
            <person name="Abe K."/>
            <person name="Yokota A."/>
            <person name="Yabe S."/>
        </authorList>
    </citation>
    <scope>NUCLEOTIDE SEQUENCE [LARGE SCALE GENOMIC DNA]</scope>
    <source>
        <strain evidence="12">Uno11</strain>
    </source>
</reference>
<feature type="transmembrane region" description="Helical" evidence="8">
    <location>
        <begin position="123"/>
        <end position="147"/>
    </location>
</feature>
<keyword evidence="5" id="KW-0808">Transferase</keyword>
<dbReference type="GO" id="GO:0000155">
    <property type="term" value="F:phosphorelay sensor kinase activity"/>
    <property type="evidence" value="ECO:0007669"/>
    <property type="project" value="InterPro"/>
</dbReference>
<dbReference type="CDD" id="cd00082">
    <property type="entry name" value="HisKA"/>
    <property type="match status" value="1"/>
</dbReference>
<organism evidence="11 12">
    <name type="scientific">Dictyobacter kobayashii</name>
    <dbReference type="NCBI Taxonomy" id="2014872"/>
    <lineage>
        <taxon>Bacteria</taxon>
        <taxon>Bacillati</taxon>
        <taxon>Chloroflexota</taxon>
        <taxon>Ktedonobacteria</taxon>
        <taxon>Ktedonobacterales</taxon>
        <taxon>Dictyobacteraceae</taxon>
        <taxon>Dictyobacter</taxon>
    </lineage>
</organism>
<dbReference type="Proteomes" id="UP000287188">
    <property type="component" value="Unassembled WGS sequence"/>
</dbReference>
<dbReference type="PANTHER" id="PTHR45436">
    <property type="entry name" value="SENSOR HISTIDINE KINASE YKOH"/>
    <property type="match status" value="1"/>
</dbReference>
<name>A0A402ADG6_9CHLR</name>
<dbReference type="Gene3D" id="6.10.340.10">
    <property type="match status" value="1"/>
</dbReference>
<dbReference type="EC" id="2.7.13.3" evidence="3"/>
<keyword evidence="6" id="KW-0418">Kinase</keyword>
<evidence type="ECO:0000256" key="5">
    <source>
        <dbReference type="ARBA" id="ARBA00022679"/>
    </source>
</evidence>